<feature type="region of interest" description="Disordered" evidence="1">
    <location>
        <begin position="1"/>
        <end position="32"/>
    </location>
</feature>
<organism evidence="2 3">
    <name type="scientific">Mariniphaga anaerophila</name>
    <dbReference type="NCBI Taxonomy" id="1484053"/>
    <lineage>
        <taxon>Bacteria</taxon>
        <taxon>Pseudomonadati</taxon>
        <taxon>Bacteroidota</taxon>
        <taxon>Bacteroidia</taxon>
        <taxon>Marinilabiliales</taxon>
        <taxon>Prolixibacteraceae</taxon>
        <taxon>Mariniphaga</taxon>
    </lineage>
</organism>
<evidence type="ECO:0000313" key="2">
    <source>
        <dbReference type="EMBL" id="SHF99301.1"/>
    </source>
</evidence>
<evidence type="ECO:0000313" key="3">
    <source>
        <dbReference type="Proteomes" id="UP000184164"/>
    </source>
</evidence>
<reference evidence="2 3" key="1">
    <citation type="submission" date="2016-11" db="EMBL/GenBank/DDBJ databases">
        <authorList>
            <person name="Jaros S."/>
            <person name="Januszkiewicz K."/>
            <person name="Wedrychowicz H."/>
        </authorList>
    </citation>
    <scope>NUCLEOTIDE SEQUENCE [LARGE SCALE GENOMIC DNA]</scope>
    <source>
        <strain evidence="2 3">DSM 26910</strain>
    </source>
</reference>
<feature type="compositionally biased region" description="Basic residues" evidence="1">
    <location>
        <begin position="19"/>
        <end position="32"/>
    </location>
</feature>
<dbReference type="AlphaFoldDB" id="A0A1M5G758"/>
<protein>
    <submittedName>
        <fullName evidence="2">Uncharacterized protein</fullName>
    </submittedName>
</protein>
<dbReference type="Proteomes" id="UP000184164">
    <property type="component" value="Unassembled WGS sequence"/>
</dbReference>
<evidence type="ECO:0000256" key="1">
    <source>
        <dbReference type="SAM" id="MobiDB-lite"/>
    </source>
</evidence>
<keyword evidence="3" id="KW-1185">Reference proteome</keyword>
<proteinExistence type="predicted"/>
<gene>
    <name evidence="2" type="ORF">SAMN05444274_11729</name>
</gene>
<name>A0A1M5G758_9BACT</name>
<sequence>MKQKVNKKNYPEGDNFERKQKKHLGKKDRSSKRRLTIYDEFEDEDLVDYSTNFDEDEGDDF</sequence>
<accession>A0A1M5G758</accession>
<feature type="compositionally biased region" description="Basic and acidic residues" evidence="1">
    <location>
        <begin position="9"/>
        <end position="18"/>
    </location>
</feature>
<dbReference type="RefSeq" id="WP_073003531.1">
    <property type="nucleotide sequence ID" value="NZ_FQUM01000017.1"/>
</dbReference>
<dbReference type="EMBL" id="FQUM01000017">
    <property type="protein sequence ID" value="SHF99301.1"/>
    <property type="molecule type" value="Genomic_DNA"/>
</dbReference>
<dbReference type="OrthoDB" id="9937764at2"/>